<reference evidence="2" key="1">
    <citation type="journal article" date="2020" name="Stud. Mycol.">
        <title>101 Dothideomycetes genomes: a test case for predicting lifestyles and emergence of pathogens.</title>
        <authorList>
            <person name="Haridas S."/>
            <person name="Albert R."/>
            <person name="Binder M."/>
            <person name="Bloem J."/>
            <person name="Labutti K."/>
            <person name="Salamov A."/>
            <person name="Andreopoulos B."/>
            <person name="Baker S."/>
            <person name="Barry K."/>
            <person name="Bills G."/>
            <person name="Bluhm B."/>
            <person name="Cannon C."/>
            <person name="Castanera R."/>
            <person name="Culley D."/>
            <person name="Daum C."/>
            <person name="Ezra D."/>
            <person name="Gonzalez J."/>
            <person name="Henrissat B."/>
            <person name="Kuo A."/>
            <person name="Liang C."/>
            <person name="Lipzen A."/>
            <person name="Lutzoni F."/>
            <person name="Magnuson J."/>
            <person name="Mondo S."/>
            <person name="Nolan M."/>
            <person name="Ohm R."/>
            <person name="Pangilinan J."/>
            <person name="Park H.-J."/>
            <person name="Ramirez L."/>
            <person name="Alfaro M."/>
            <person name="Sun H."/>
            <person name="Tritt A."/>
            <person name="Yoshinaga Y."/>
            <person name="Zwiers L.-H."/>
            <person name="Turgeon B."/>
            <person name="Goodwin S."/>
            <person name="Spatafora J."/>
            <person name="Crous P."/>
            <person name="Grigoriev I."/>
        </authorList>
    </citation>
    <scope>NUCLEOTIDE SEQUENCE</scope>
    <source>
        <strain evidence="2">CBS 121410</strain>
    </source>
</reference>
<dbReference type="EMBL" id="ML978733">
    <property type="protein sequence ID" value="KAF2085122.1"/>
    <property type="molecule type" value="Genomic_DNA"/>
</dbReference>
<dbReference type="SUPFAM" id="SSF48452">
    <property type="entry name" value="TPR-like"/>
    <property type="match status" value="1"/>
</dbReference>
<gene>
    <name evidence="2" type="ORF">K490DRAFT_75372</name>
</gene>
<dbReference type="OrthoDB" id="1872379at2759"/>
<dbReference type="PANTHER" id="PTHR46014:SF1">
    <property type="entry name" value="TETRATRICOPEPTIDE REPEAT PROTEIN 1"/>
    <property type="match status" value="1"/>
</dbReference>
<name>A0A9P4HR53_9PEZI</name>
<accession>A0A9P4HR53</accession>
<dbReference type="AlphaFoldDB" id="A0A9P4HR53"/>
<keyword evidence="3" id="KW-1185">Reference proteome</keyword>
<evidence type="ECO:0008006" key="4">
    <source>
        <dbReference type="Google" id="ProtNLM"/>
    </source>
</evidence>
<dbReference type="Proteomes" id="UP000799776">
    <property type="component" value="Unassembled WGS sequence"/>
</dbReference>
<dbReference type="InterPro" id="IPR011990">
    <property type="entry name" value="TPR-like_helical_dom_sf"/>
</dbReference>
<protein>
    <recommendedName>
        <fullName evidence="4">Tetratricopeptide repeat protein 1</fullName>
    </recommendedName>
</protein>
<proteinExistence type="predicted"/>
<feature type="region of interest" description="Disordered" evidence="1">
    <location>
        <begin position="114"/>
        <end position="162"/>
    </location>
</feature>
<organism evidence="2 3">
    <name type="scientific">Saccharata proteae CBS 121410</name>
    <dbReference type="NCBI Taxonomy" id="1314787"/>
    <lineage>
        <taxon>Eukaryota</taxon>
        <taxon>Fungi</taxon>
        <taxon>Dikarya</taxon>
        <taxon>Ascomycota</taxon>
        <taxon>Pezizomycotina</taxon>
        <taxon>Dothideomycetes</taxon>
        <taxon>Dothideomycetes incertae sedis</taxon>
        <taxon>Botryosphaeriales</taxon>
        <taxon>Saccharataceae</taxon>
        <taxon>Saccharata</taxon>
    </lineage>
</organism>
<evidence type="ECO:0000256" key="1">
    <source>
        <dbReference type="SAM" id="MobiDB-lite"/>
    </source>
</evidence>
<dbReference type="InterPro" id="IPR052769">
    <property type="entry name" value="TPR_domain_protein"/>
</dbReference>
<evidence type="ECO:0000313" key="2">
    <source>
        <dbReference type="EMBL" id="KAF2085122.1"/>
    </source>
</evidence>
<feature type="compositionally biased region" description="Basic and acidic residues" evidence="1">
    <location>
        <begin position="114"/>
        <end position="141"/>
    </location>
</feature>
<dbReference type="Gene3D" id="1.25.40.10">
    <property type="entry name" value="Tetratricopeptide repeat domain"/>
    <property type="match status" value="1"/>
</dbReference>
<comment type="caution">
    <text evidence="2">The sequence shown here is derived from an EMBL/GenBank/DDBJ whole genome shotgun (WGS) entry which is preliminary data.</text>
</comment>
<sequence>MTTTSPEPTTQTASPEDDELPSDLRFSPEEEASLLAQSNDQKASANALFTRAAYSDAITGYGLALSSLPNYLDYEVAVLRSNIAACHIKLEEWKEAVTAATEGLECLDRVDPRFSGEEKKEEEKQGDKEQGDGVKDDEEHNTTMTTSTATPTTPSPPPPTHLKLRTKLLLRRAIAHSSTQPSTWSSLQSSLDDYTLLSTSPLLAPLLTTLDRRAVDNALRTLPPRLDAAKQAEMGEMMGKLKGLGNGLLKPFGLSTDNFKVVQDPGSGGYSLSFDQGR</sequence>
<feature type="compositionally biased region" description="Low complexity" evidence="1">
    <location>
        <begin position="142"/>
        <end position="152"/>
    </location>
</feature>
<feature type="region of interest" description="Disordered" evidence="1">
    <location>
        <begin position="1"/>
        <end position="24"/>
    </location>
</feature>
<feature type="compositionally biased region" description="Low complexity" evidence="1">
    <location>
        <begin position="1"/>
        <end position="14"/>
    </location>
</feature>
<evidence type="ECO:0000313" key="3">
    <source>
        <dbReference type="Proteomes" id="UP000799776"/>
    </source>
</evidence>
<dbReference type="PANTHER" id="PTHR46014">
    <property type="entry name" value="TETRATRICOPEPTIDE REPEAT PROTEIN 1"/>
    <property type="match status" value="1"/>
</dbReference>